<dbReference type="Proteomes" id="UP001054857">
    <property type="component" value="Unassembled WGS sequence"/>
</dbReference>
<evidence type="ECO:0000313" key="2">
    <source>
        <dbReference type="EMBL" id="GFR42013.1"/>
    </source>
</evidence>
<comment type="caution">
    <text evidence="2">The sequence shown here is derived from an EMBL/GenBank/DDBJ whole genome shotgun (WGS) entry which is preliminary data.</text>
</comment>
<name>A0AAD3DI73_9CHLO</name>
<evidence type="ECO:0000256" key="1">
    <source>
        <dbReference type="SAM" id="MobiDB-lite"/>
    </source>
</evidence>
<accession>A0AAD3DI73</accession>
<sequence length="109" mass="10875">ATAGGVAAATDSGGGGGGDGAACGSGGGGGGGVFHCADAFVTVVAVDEQHASPVQVPFELDPQEYPDVLRYTGALSRRSERLSLRAHFTAAEPSRVSLDGDRTYSPPPE</sequence>
<evidence type="ECO:0000313" key="3">
    <source>
        <dbReference type="Proteomes" id="UP001054857"/>
    </source>
</evidence>
<keyword evidence="3" id="KW-1185">Reference proteome</keyword>
<feature type="compositionally biased region" description="Low complexity" evidence="1">
    <location>
        <begin position="1"/>
        <end position="11"/>
    </location>
</feature>
<protein>
    <submittedName>
        <fullName evidence="2">Uncharacterized protein</fullName>
    </submittedName>
</protein>
<reference evidence="2 3" key="1">
    <citation type="journal article" date="2021" name="Sci. Rep.">
        <title>Genome sequencing of the multicellular alga Astrephomene provides insights into convergent evolution of germ-soma differentiation.</title>
        <authorList>
            <person name="Yamashita S."/>
            <person name="Yamamoto K."/>
            <person name="Matsuzaki R."/>
            <person name="Suzuki S."/>
            <person name="Yamaguchi H."/>
            <person name="Hirooka S."/>
            <person name="Minakuchi Y."/>
            <person name="Miyagishima S."/>
            <person name="Kawachi M."/>
            <person name="Toyoda A."/>
            <person name="Nozaki H."/>
        </authorList>
    </citation>
    <scope>NUCLEOTIDE SEQUENCE [LARGE SCALE GENOMIC DNA]</scope>
    <source>
        <strain evidence="2 3">NIES-4017</strain>
    </source>
</reference>
<feature type="compositionally biased region" description="Gly residues" evidence="1">
    <location>
        <begin position="12"/>
        <end position="24"/>
    </location>
</feature>
<dbReference type="EMBL" id="BMAR01000002">
    <property type="protein sequence ID" value="GFR42013.1"/>
    <property type="molecule type" value="Genomic_DNA"/>
</dbReference>
<feature type="non-terminal residue" evidence="2">
    <location>
        <position position="1"/>
    </location>
</feature>
<dbReference type="AlphaFoldDB" id="A0AAD3DI73"/>
<proteinExistence type="predicted"/>
<gene>
    <name evidence="2" type="ORF">Agub_g2798</name>
</gene>
<feature type="non-terminal residue" evidence="2">
    <location>
        <position position="109"/>
    </location>
</feature>
<organism evidence="2 3">
    <name type="scientific">Astrephomene gubernaculifera</name>
    <dbReference type="NCBI Taxonomy" id="47775"/>
    <lineage>
        <taxon>Eukaryota</taxon>
        <taxon>Viridiplantae</taxon>
        <taxon>Chlorophyta</taxon>
        <taxon>core chlorophytes</taxon>
        <taxon>Chlorophyceae</taxon>
        <taxon>CS clade</taxon>
        <taxon>Chlamydomonadales</taxon>
        <taxon>Astrephomenaceae</taxon>
        <taxon>Astrephomene</taxon>
    </lineage>
</organism>
<dbReference type="Gene3D" id="3.10.129.10">
    <property type="entry name" value="Hotdog Thioesterase"/>
    <property type="match status" value="1"/>
</dbReference>
<feature type="region of interest" description="Disordered" evidence="1">
    <location>
        <begin position="1"/>
        <end position="24"/>
    </location>
</feature>